<keyword evidence="5 7" id="KW-0472">Membrane</keyword>
<gene>
    <name evidence="10" type="ORF">ETU09_08285</name>
</gene>
<evidence type="ECO:0000256" key="7">
    <source>
        <dbReference type="SAM" id="Phobius"/>
    </source>
</evidence>
<feature type="domain" description="ABC3 transporter permease C-terminal" evidence="8">
    <location>
        <begin position="288"/>
        <end position="408"/>
    </location>
</feature>
<evidence type="ECO:0000259" key="8">
    <source>
        <dbReference type="Pfam" id="PF02687"/>
    </source>
</evidence>
<keyword evidence="3 7" id="KW-0812">Transmembrane</keyword>
<name>A0A563D8P2_9FLAO</name>
<evidence type="ECO:0000313" key="11">
    <source>
        <dbReference type="Proteomes" id="UP000319499"/>
    </source>
</evidence>
<dbReference type="Pfam" id="PF02687">
    <property type="entry name" value="FtsX"/>
    <property type="match status" value="1"/>
</dbReference>
<dbReference type="InterPro" id="IPR050250">
    <property type="entry name" value="Macrolide_Exporter_MacB"/>
</dbReference>
<feature type="transmembrane region" description="Helical" evidence="7">
    <location>
        <begin position="284"/>
        <end position="309"/>
    </location>
</feature>
<feature type="transmembrane region" description="Helical" evidence="7">
    <location>
        <begin position="337"/>
        <end position="359"/>
    </location>
</feature>
<comment type="similarity">
    <text evidence="6">Belongs to the ABC-4 integral membrane protein family.</text>
</comment>
<evidence type="ECO:0000256" key="2">
    <source>
        <dbReference type="ARBA" id="ARBA00022475"/>
    </source>
</evidence>
<evidence type="ECO:0000256" key="3">
    <source>
        <dbReference type="ARBA" id="ARBA00022692"/>
    </source>
</evidence>
<comment type="subcellular location">
    <subcellularLocation>
        <location evidence="1">Cell membrane</location>
        <topology evidence="1">Multi-pass membrane protein</topology>
    </subcellularLocation>
</comment>
<dbReference type="RefSeq" id="WP_146293060.1">
    <property type="nucleotide sequence ID" value="NZ_SELH01000025.1"/>
</dbReference>
<keyword evidence="11" id="KW-1185">Reference proteome</keyword>
<dbReference type="EMBL" id="SELH01000025">
    <property type="protein sequence ID" value="TWP26550.1"/>
    <property type="molecule type" value="Genomic_DNA"/>
</dbReference>
<evidence type="ECO:0000256" key="1">
    <source>
        <dbReference type="ARBA" id="ARBA00004651"/>
    </source>
</evidence>
<dbReference type="AlphaFoldDB" id="A0A563D8P2"/>
<keyword evidence="4 7" id="KW-1133">Transmembrane helix</keyword>
<dbReference type="Proteomes" id="UP000319499">
    <property type="component" value="Unassembled WGS sequence"/>
</dbReference>
<dbReference type="GO" id="GO:0005886">
    <property type="term" value="C:plasma membrane"/>
    <property type="evidence" value="ECO:0007669"/>
    <property type="project" value="UniProtKB-SubCell"/>
</dbReference>
<accession>A0A563D8P2</accession>
<evidence type="ECO:0000256" key="4">
    <source>
        <dbReference type="ARBA" id="ARBA00022989"/>
    </source>
</evidence>
<dbReference type="GO" id="GO:0022857">
    <property type="term" value="F:transmembrane transporter activity"/>
    <property type="evidence" value="ECO:0007669"/>
    <property type="project" value="TreeGrafter"/>
</dbReference>
<reference evidence="10 11" key="1">
    <citation type="submission" date="2019-02" db="EMBL/GenBank/DDBJ databases">
        <title>Apibacter muscae sp. nov.: a novel member of the house fly microbiota.</title>
        <authorList>
            <person name="Park R."/>
        </authorList>
    </citation>
    <scope>NUCLEOTIDE SEQUENCE [LARGE SCALE GENOMIC DNA]</scope>
    <source>
        <strain evidence="10 11">AL1</strain>
    </source>
</reference>
<evidence type="ECO:0000256" key="6">
    <source>
        <dbReference type="ARBA" id="ARBA00038076"/>
    </source>
</evidence>
<organism evidence="10 11">
    <name type="scientific">Apibacter muscae</name>
    <dbReference type="NCBI Taxonomy" id="2509004"/>
    <lineage>
        <taxon>Bacteria</taxon>
        <taxon>Pseudomonadati</taxon>
        <taxon>Bacteroidota</taxon>
        <taxon>Flavobacteriia</taxon>
        <taxon>Flavobacteriales</taxon>
        <taxon>Weeksellaceae</taxon>
        <taxon>Apibacter</taxon>
    </lineage>
</organism>
<evidence type="ECO:0000313" key="10">
    <source>
        <dbReference type="EMBL" id="TWP26550.1"/>
    </source>
</evidence>
<proteinExistence type="inferred from homology"/>
<feature type="transmembrane region" description="Helical" evidence="7">
    <location>
        <begin position="21"/>
        <end position="44"/>
    </location>
</feature>
<dbReference type="PANTHER" id="PTHR30572">
    <property type="entry name" value="MEMBRANE COMPONENT OF TRANSPORTER-RELATED"/>
    <property type="match status" value="1"/>
</dbReference>
<dbReference type="OrthoDB" id="9770036at2"/>
<dbReference type="PANTHER" id="PTHR30572:SF4">
    <property type="entry name" value="ABC TRANSPORTER PERMEASE YTRF"/>
    <property type="match status" value="1"/>
</dbReference>
<dbReference type="Pfam" id="PF12704">
    <property type="entry name" value="MacB_PCD"/>
    <property type="match status" value="1"/>
</dbReference>
<evidence type="ECO:0000259" key="9">
    <source>
        <dbReference type="Pfam" id="PF12704"/>
    </source>
</evidence>
<dbReference type="InterPro" id="IPR003838">
    <property type="entry name" value="ABC3_permease_C"/>
</dbReference>
<keyword evidence="2" id="KW-1003">Cell membrane</keyword>
<feature type="transmembrane region" description="Helical" evidence="7">
    <location>
        <begin position="379"/>
        <end position="398"/>
    </location>
</feature>
<sequence length="415" mass="47182">MLILNREIWSEIYYTLSKNKLRTILTMIGVAWGMFLYVFLLGAAKGVENGFNKIFDGFATNSIFLWGESTSEPYHGLPKYRPIDLNLEDINYLKTEVEEIETIVPRSAASSEQGIINRHKITKRYSVFGDYPIANQLVKKEIIRGRLLNEEDINHNRKVVVIGKEIAEQFFSKNENPIGEYIKINNTYFKVIGVYKNPNGSNTSDNQLFIPFNTYQQIYNRGNKIGWMVIVIKPQYDVKKAEIKIKNILKQRHKVSPTDEKAFAGFNFAEGYKKLVRFLEGMQLLTWIVGGLTILAGVIAISNILLITVKERTLEIGIKRALGAKPKEIRYQILMESVFLTIFSGLIGFIGGILFLFFINQMIVNNPNIPFYNPSISMWNVLAALSLMVSLGLSIGLIPAQQAVRIKPIEALRAE</sequence>
<feature type="domain" description="MacB-like periplasmic core" evidence="9">
    <location>
        <begin position="23"/>
        <end position="247"/>
    </location>
</feature>
<dbReference type="InterPro" id="IPR025857">
    <property type="entry name" value="MacB_PCD"/>
</dbReference>
<comment type="caution">
    <text evidence="10">The sequence shown here is derived from an EMBL/GenBank/DDBJ whole genome shotgun (WGS) entry which is preliminary data.</text>
</comment>
<evidence type="ECO:0000256" key="5">
    <source>
        <dbReference type="ARBA" id="ARBA00023136"/>
    </source>
</evidence>
<protein>
    <submittedName>
        <fullName evidence="10">ABC transporter permease</fullName>
    </submittedName>
</protein>